<proteinExistence type="predicted"/>
<dbReference type="Gene3D" id="2.30.30.40">
    <property type="entry name" value="SH3 Domains"/>
    <property type="match status" value="2"/>
</dbReference>
<dbReference type="OrthoDB" id="269496at2759"/>
<evidence type="ECO:0000256" key="2">
    <source>
        <dbReference type="ARBA" id="ARBA00022999"/>
    </source>
</evidence>
<protein>
    <submittedName>
        <fullName evidence="3">Tyrosine- kinase Tec isoform X1</fullName>
    </submittedName>
</protein>
<dbReference type="CDD" id="cd00174">
    <property type="entry name" value="SH3"/>
    <property type="match status" value="1"/>
</dbReference>
<dbReference type="Proteomes" id="UP001152795">
    <property type="component" value="Unassembled WGS sequence"/>
</dbReference>
<dbReference type="InterPro" id="IPR036028">
    <property type="entry name" value="SH3-like_dom_sf"/>
</dbReference>
<comment type="caution">
    <text evidence="3">The sequence shown here is derived from an EMBL/GenBank/DDBJ whole genome shotgun (WGS) entry which is preliminary data.</text>
</comment>
<dbReference type="AlphaFoldDB" id="A0A7D9HTW7"/>
<dbReference type="SMART" id="SM00326">
    <property type="entry name" value="SH3"/>
    <property type="match status" value="2"/>
</dbReference>
<name>A0A7D9HTW7_PARCT</name>
<gene>
    <name evidence="3" type="ORF">PACLA_8A063324</name>
</gene>
<dbReference type="InterPro" id="IPR043539">
    <property type="entry name" value="Grb2-like"/>
</dbReference>
<dbReference type="PRINTS" id="PR00452">
    <property type="entry name" value="SH3DOMAIN"/>
</dbReference>
<dbReference type="EMBL" id="CACRXK020001658">
    <property type="protein sequence ID" value="CAB3990438.1"/>
    <property type="molecule type" value="Genomic_DNA"/>
</dbReference>
<keyword evidence="3" id="KW-0808">Transferase</keyword>
<dbReference type="InterPro" id="IPR001452">
    <property type="entry name" value="SH3_domain"/>
</dbReference>
<dbReference type="PROSITE" id="PS50002">
    <property type="entry name" value="SH3"/>
    <property type="match status" value="2"/>
</dbReference>
<keyword evidence="2" id="KW-0727">SH2 domain</keyword>
<dbReference type="PANTHER" id="PTHR46037">
    <property type="entry name" value="PROTEIN ENHANCER OF SEVENLESS 2B"/>
    <property type="match status" value="1"/>
</dbReference>
<reference evidence="3" key="1">
    <citation type="submission" date="2020-04" db="EMBL/GenBank/DDBJ databases">
        <authorList>
            <person name="Alioto T."/>
            <person name="Alioto T."/>
            <person name="Gomez Garrido J."/>
        </authorList>
    </citation>
    <scope>NUCLEOTIDE SEQUENCE</scope>
    <source>
        <strain evidence="3">A484AB</strain>
    </source>
</reference>
<keyword evidence="4" id="KW-1185">Reference proteome</keyword>
<dbReference type="GO" id="GO:0016301">
    <property type="term" value="F:kinase activity"/>
    <property type="evidence" value="ECO:0007669"/>
    <property type="project" value="UniProtKB-KW"/>
</dbReference>
<evidence type="ECO:0000313" key="3">
    <source>
        <dbReference type="EMBL" id="CAB3990438.1"/>
    </source>
</evidence>
<dbReference type="Pfam" id="PF00018">
    <property type="entry name" value="SH3_1"/>
    <property type="match status" value="2"/>
</dbReference>
<dbReference type="SUPFAM" id="SSF50044">
    <property type="entry name" value="SH3-domain"/>
    <property type="match status" value="2"/>
</dbReference>
<sequence>MIPPSMRQEMVNKIHKAHHGANSSIRRAREALFWPAPGFDYRCLLYQGDDLTVLQSEGGYWWLAKDKDGRTGYIPANGVRHKGVLGTEVWFVGDIMRHVAEEMLLKEGQNFVALYSFNGQDSGDLSFVKGDEFTILEHAGDGWYLAKDKYGRTGYVPGNFLLQKSVLATEVAHISATARHGNQVKNERSNDFKELHHEIGGPIFVALHRFDGLDCEELSFEE</sequence>
<keyword evidence="3" id="KW-0418">Kinase</keyword>
<accession>A0A7D9HTW7</accession>
<evidence type="ECO:0000256" key="1">
    <source>
        <dbReference type="ARBA" id="ARBA00022443"/>
    </source>
</evidence>
<evidence type="ECO:0000313" key="4">
    <source>
        <dbReference type="Proteomes" id="UP001152795"/>
    </source>
</evidence>
<keyword evidence="1" id="KW-0728">SH3 domain</keyword>
<feature type="non-terminal residue" evidence="3">
    <location>
        <position position="222"/>
    </location>
</feature>
<organism evidence="3 4">
    <name type="scientific">Paramuricea clavata</name>
    <name type="common">Red gorgonian</name>
    <name type="synonym">Violescent sea-whip</name>
    <dbReference type="NCBI Taxonomy" id="317549"/>
    <lineage>
        <taxon>Eukaryota</taxon>
        <taxon>Metazoa</taxon>
        <taxon>Cnidaria</taxon>
        <taxon>Anthozoa</taxon>
        <taxon>Octocorallia</taxon>
        <taxon>Malacalcyonacea</taxon>
        <taxon>Plexauridae</taxon>
        <taxon>Paramuricea</taxon>
    </lineage>
</organism>